<dbReference type="EMBL" id="JXTB01000045">
    <property type="protein sequence ID" value="PON71330.1"/>
    <property type="molecule type" value="Genomic_DNA"/>
</dbReference>
<sequence length="401" mass="45132">MDEAHKQDHHHHHHHHVLLPLLQALRKAIKDLQINPISGLLCQNNTKPAIAALFELETIAEPIISENPSLFINLSRLLVNLRTLLQNLEKLQGFNLRSLCFRPITNYKILQISRAIEPEIESCIDREIVLELVTELGRSTDENERVRILIEFRHRVSKGFDRDFQELVLRGRAFSVLESVLVDSSISGSDSKRVRDEAALLVLALVEFNKDVFVGLVLMGPTIRALISIASSCSIRVLSSLIRLIKTPLVDEIEANGEIPRLLDLLSSEEEDFGVRVAALNCVFEIGFFGRKEVIEAMLEEGLMKKLVNLQRRMERESELAEAVRLGESEIGEDDGDGMESNSPCENCIARFVVQIQAGESLEKREKREFKSKILKMVREASVSDAEFAAIVAEVVWGSSP</sequence>
<proteinExistence type="predicted"/>
<comment type="caution">
    <text evidence="1">The sequence shown here is derived from an EMBL/GenBank/DDBJ whole genome shotgun (WGS) entry which is preliminary data.</text>
</comment>
<dbReference type="InterPro" id="IPR011989">
    <property type="entry name" value="ARM-like"/>
</dbReference>
<dbReference type="PANTHER" id="PTHR35834">
    <property type="entry name" value="ARMADILLO-TYPE FOLD PROTEIN-RELATED"/>
    <property type="match status" value="1"/>
</dbReference>
<dbReference type="InterPro" id="IPR016024">
    <property type="entry name" value="ARM-type_fold"/>
</dbReference>
<dbReference type="PANTHER" id="PTHR35834:SF3">
    <property type="entry name" value="ARM REPEAT SUPERFAMILY PROTEIN"/>
    <property type="match status" value="1"/>
</dbReference>
<organism evidence="1 2">
    <name type="scientific">Parasponia andersonii</name>
    <name type="common">Sponia andersonii</name>
    <dbReference type="NCBI Taxonomy" id="3476"/>
    <lineage>
        <taxon>Eukaryota</taxon>
        <taxon>Viridiplantae</taxon>
        <taxon>Streptophyta</taxon>
        <taxon>Embryophyta</taxon>
        <taxon>Tracheophyta</taxon>
        <taxon>Spermatophyta</taxon>
        <taxon>Magnoliopsida</taxon>
        <taxon>eudicotyledons</taxon>
        <taxon>Gunneridae</taxon>
        <taxon>Pentapetalae</taxon>
        <taxon>rosids</taxon>
        <taxon>fabids</taxon>
        <taxon>Rosales</taxon>
        <taxon>Cannabaceae</taxon>
        <taxon>Parasponia</taxon>
    </lineage>
</organism>
<name>A0A2P5DDK7_PARAD</name>
<reference evidence="2" key="1">
    <citation type="submission" date="2016-06" db="EMBL/GenBank/DDBJ databases">
        <title>Parallel loss of symbiosis genes in relatives of nitrogen-fixing non-legume Parasponia.</title>
        <authorList>
            <person name="Van Velzen R."/>
            <person name="Holmer R."/>
            <person name="Bu F."/>
            <person name="Rutten L."/>
            <person name="Van Zeijl A."/>
            <person name="Liu W."/>
            <person name="Santuari L."/>
            <person name="Cao Q."/>
            <person name="Sharma T."/>
            <person name="Shen D."/>
            <person name="Roswanjaya Y."/>
            <person name="Wardhani T."/>
            <person name="Kalhor M.S."/>
            <person name="Jansen J."/>
            <person name="Van den Hoogen J."/>
            <person name="Gungor B."/>
            <person name="Hartog M."/>
            <person name="Hontelez J."/>
            <person name="Verver J."/>
            <person name="Yang W.-C."/>
            <person name="Schijlen E."/>
            <person name="Repin R."/>
            <person name="Schilthuizen M."/>
            <person name="Schranz E."/>
            <person name="Heidstra R."/>
            <person name="Miyata K."/>
            <person name="Fedorova E."/>
            <person name="Kohlen W."/>
            <person name="Bisseling T."/>
            <person name="Smit S."/>
            <person name="Geurts R."/>
        </authorList>
    </citation>
    <scope>NUCLEOTIDE SEQUENCE [LARGE SCALE GENOMIC DNA]</scope>
    <source>
        <strain evidence="2">cv. WU1-14</strain>
    </source>
</reference>
<accession>A0A2P5DDK7</accession>
<keyword evidence="2" id="KW-1185">Reference proteome</keyword>
<dbReference type="Gene3D" id="1.25.10.10">
    <property type="entry name" value="Leucine-rich Repeat Variant"/>
    <property type="match status" value="1"/>
</dbReference>
<gene>
    <name evidence="1" type="ORF">PanWU01x14_074700</name>
</gene>
<evidence type="ECO:0000313" key="2">
    <source>
        <dbReference type="Proteomes" id="UP000237105"/>
    </source>
</evidence>
<dbReference type="SUPFAM" id="SSF48371">
    <property type="entry name" value="ARM repeat"/>
    <property type="match status" value="1"/>
</dbReference>
<dbReference type="OrthoDB" id="779821at2759"/>
<dbReference type="Proteomes" id="UP000237105">
    <property type="component" value="Unassembled WGS sequence"/>
</dbReference>
<evidence type="ECO:0000313" key="1">
    <source>
        <dbReference type="EMBL" id="PON71330.1"/>
    </source>
</evidence>
<dbReference type="AlphaFoldDB" id="A0A2P5DDK7"/>
<protein>
    <submittedName>
        <fullName evidence="1">Coatomer beta subunit</fullName>
    </submittedName>
</protein>